<dbReference type="OrthoDB" id="26869at10239"/>
<dbReference type="KEGG" id="vg:29124875"/>
<dbReference type="GeneID" id="29124875"/>
<dbReference type="RefSeq" id="YP_009302374.1">
    <property type="nucleotide sequence ID" value="NC_031243.1"/>
</dbReference>
<proteinExistence type="predicted"/>
<sequence length="44" mass="5190">MSAPRIRLLFSPEELERRGRCRHCGWHPPTQGHLPDCPNHEQED</sequence>
<dbReference type="Proteomes" id="UP000202790">
    <property type="component" value="Segment"/>
</dbReference>
<organism evidence="1 2">
    <name type="scientific">Mycobacterium phage Xeno</name>
    <dbReference type="NCBI Taxonomy" id="1821538"/>
    <lineage>
        <taxon>Viruses</taxon>
        <taxon>Duplodnaviria</taxon>
        <taxon>Heunggongvirae</taxon>
        <taxon>Uroviricota</taxon>
        <taxon>Caudoviricetes</taxon>
        <taxon>Nclasvirinae</taxon>
        <taxon>Charlievirus</taxon>
        <taxon>Charlievirus Xeno</taxon>
    </lineage>
</organism>
<reference evidence="2" key="1">
    <citation type="submission" date="2016-03" db="EMBL/GenBank/DDBJ databases">
        <authorList>
            <person name="Ploux O."/>
        </authorList>
    </citation>
    <scope>NUCLEOTIDE SEQUENCE [LARGE SCALE GENOMIC DNA]</scope>
</reference>
<accession>A0A142K7R1</accession>
<keyword evidence="2" id="KW-1185">Reference proteome</keyword>
<evidence type="ECO:0000313" key="1">
    <source>
        <dbReference type="EMBL" id="AMS02144.1"/>
    </source>
</evidence>
<name>A0A142K7R1_9CAUD</name>
<protein>
    <submittedName>
        <fullName evidence="1">Uncharacterized protein</fullName>
    </submittedName>
</protein>
<evidence type="ECO:0000313" key="2">
    <source>
        <dbReference type="Proteomes" id="UP000202790"/>
    </source>
</evidence>
<dbReference type="EMBL" id="KU935728">
    <property type="protein sequence ID" value="AMS02144.1"/>
    <property type="molecule type" value="Genomic_DNA"/>
</dbReference>
<gene>
    <name evidence="1" type="primary">60</name>
    <name evidence="1" type="ORF">SEA_XENO_60</name>
</gene>